<gene>
    <name evidence="11" type="ORF">DdX_09097</name>
</gene>
<comment type="subcellular location">
    <subcellularLocation>
        <location evidence="1">Endoplasmic reticulum membrane</location>
        <topology evidence="1">Multi-pass membrane protein</topology>
    </subcellularLocation>
</comment>
<evidence type="ECO:0000256" key="9">
    <source>
        <dbReference type="SAM" id="MobiDB-lite"/>
    </source>
</evidence>
<dbReference type="GO" id="GO:0042765">
    <property type="term" value="C:GPI-anchor transamidase complex"/>
    <property type="evidence" value="ECO:0007669"/>
    <property type="project" value="InterPro"/>
</dbReference>
<dbReference type="GO" id="GO:0016255">
    <property type="term" value="P:attachment of GPI anchor to protein"/>
    <property type="evidence" value="ECO:0007669"/>
    <property type="project" value="InterPro"/>
</dbReference>
<feature type="transmembrane region" description="Helical" evidence="10">
    <location>
        <begin position="175"/>
        <end position="202"/>
    </location>
</feature>
<keyword evidence="7 10" id="KW-1133">Transmembrane helix</keyword>
<feature type="transmembrane region" description="Helical" evidence="10">
    <location>
        <begin position="113"/>
        <end position="130"/>
    </location>
</feature>
<dbReference type="Pfam" id="PF06728">
    <property type="entry name" value="PIG-U"/>
    <property type="match status" value="1"/>
</dbReference>
<evidence type="ECO:0000256" key="7">
    <source>
        <dbReference type="ARBA" id="ARBA00022989"/>
    </source>
</evidence>
<feature type="transmembrane region" description="Helical" evidence="10">
    <location>
        <begin position="335"/>
        <end position="356"/>
    </location>
</feature>
<keyword evidence="12" id="KW-1185">Reference proteome</keyword>
<evidence type="ECO:0000313" key="11">
    <source>
        <dbReference type="EMBL" id="KAI1713578.1"/>
    </source>
</evidence>
<dbReference type="Proteomes" id="UP001201812">
    <property type="component" value="Unassembled WGS sequence"/>
</dbReference>
<evidence type="ECO:0000256" key="5">
    <source>
        <dbReference type="ARBA" id="ARBA00022692"/>
    </source>
</evidence>
<dbReference type="AlphaFoldDB" id="A0AAD4N3P5"/>
<feature type="transmembrane region" description="Helical" evidence="10">
    <location>
        <begin position="368"/>
        <end position="393"/>
    </location>
</feature>
<evidence type="ECO:0000256" key="1">
    <source>
        <dbReference type="ARBA" id="ARBA00004477"/>
    </source>
</evidence>
<feature type="transmembrane region" description="Helical" evidence="10">
    <location>
        <begin position="267"/>
        <end position="289"/>
    </location>
</feature>
<name>A0AAD4N3P5_9BILA</name>
<accession>A0AAD4N3P5</accession>
<proteinExistence type="inferred from homology"/>
<evidence type="ECO:0000256" key="4">
    <source>
        <dbReference type="ARBA" id="ARBA00022502"/>
    </source>
</evidence>
<dbReference type="GO" id="GO:0006506">
    <property type="term" value="P:GPI anchor biosynthetic process"/>
    <property type="evidence" value="ECO:0007669"/>
    <property type="project" value="UniProtKB-KW"/>
</dbReference>
<feature type="transmembrane region" description="Helical" evidence="10">
    <location>
        <begin position="208"/>
        <end position="229"/>
    </location>
</feature>
<evidence type="ECO:0000313" key="12">
    <source>
        <dbReference type="Proteomes" id="UP001201812"/>
    </source>
</evidence>
<feature type="transmembrane region" description="Helical" evidence="10">
    <location>
        <begin position="296"/>
        <end position="315"/>
    </location>
</feature>
<comment type="pathway">
    <text evidence="2">Glycolipid biosynthesis; glycosylphosphatidylinositol-anchor biosynthesis.</text>
</comment>
<evidence type="ECO:0000256" key="2">
    <source>
        <dbReference type="ARBA" id="ARBA00004687"/>
    </source>
</evidence>
<keyword evidence="6" id="KW-0256">Endoplasmic reticulum</keyword>
<evidence type="ECO:0000256" key="6">
    <source>
        <dbReference type="ARBA" id="ARBA00022824"/>
    </source>
</evidence>
<keyword evidence="8 10" id="KW-0472">Membrane</keyword>
<dbReference type="EMBL" id="JAKKPZ010000015">
    <property type="protein sequence ID" value="KAI1713578.1"/>
    <property type="molecule type" value="Genomic_DNA"/>
</dbReference>
<feature type="transmembrane region" description="Helical" evidence="10">
    <location>
        <begin position="241"/>
        <end position="261"/>
    </location>
</feature>
<evidence type="ECO:0000256" key="10">
    <source>
        <dbReference type="SAM" id="Phobius"/>
    </source>
</evidence>
<organism evidence="11 12">
    <name type="scientific">Ditylenchus destructor</name>
    <dbReference type="NCBI Taxonomy" id="166010"/>
    <lineage>
        <taxon>Eukaryota</taxon>
        <taxon>Metazoa</taxon>
        <taxon>Ecdysozoa</taxon>
        <taxon>Nematoda</taxon>
        <taxon>Chromadorea</taxon>
        <taxon>Rhabditida</taxon>
        <taxon>Tylenchina</taxon>
        <taxon>Tylenchomorpha</taxon>
        <taxon>Sphaerularioidea</taxon>
        <taxon>Anguinidae</taxon>
        <taxon>Anguininae</taxon>
        <taxon>Ditylenchus</taxon>
    </lineage>
</organism>
<keyword evidence="4" id="KW-0337">GPI-anchor biosynthesis</keyword>
<feature type="transmembrane region" description="Helical" evidence="10">
    <location>
        <begin position="58"/>
        <end position="77"/>
    </location>
</feature>
<protein>
    <submittedName>
        <fullName evidence="11">GPI transamidase subunit PIG-U domain-containing protein</fullName>
    </submittedName>
</protein>
<comment type="caution">
    <text evidence="11">The sequence shown here is derived from an EMBL/GenBank/DDBJ whole genome shotgun (WGS) entry which is preliminary data.</text>
</comment>
<dbReference type="InterPro" id="IPR009600">
    <property type="entry name" value="PIG-U"/>
</dbReference>
<feature type="region of interest" description="Disordered" evidence="9">
    <location>
        <begin position="1"/>
        <end position="27"/>
    </location>
</feature>
<dbReference type="PANTHER" id="PTHR13121:SF0">
    <property type="entry name" value="PHOSPHATIDYLINOSITOL GLYCAN ANCHOR BIOSYNTHESIS CLASS U PROTEIN"/>
    <property type="match status" value="1"/>
</dbReference>
<evidence type="ECO:0000256" key="8">
    <source>
        <dbReference type="ARBA" id="ARBA00023136"/>
    </source>
</evidence>
<sequence length="421" mass="47963">MPESPSPKSRRRRKISNGNSINQVETDNNITSSKVPNIIHDKMTTAEKEPNTDFKYKCVVLAVALRLLAYFYLTGFFETCPQLVTPWNSFKRFKEGIFLHESGTVDDVYDGDMFHVILDLFTAFFIDEFVRNYVSMRAGANADCADVMSRKMGNIAFAGYLLNPMTIGSWTVLNYLIFSVIALGIAAQLNVYHLVLLAVIILNFKNRLPAVLMTIFFIIGSLFAVNFLLVENPLRLFHTTIGFFLTVPDLSPNVGIFWYFFAQVFEHYRLLFLFAFQFNVLIHIAPLSITLRKNPYVLAVSLLMFIAIFSSYPSYAETALYLPYIAAFTDMHKYIRHGLVLGSTLVATVVLTPIMWRIWVETGTGNANFFFAITWVFNLAQIFILADFVGAYLRFNLIQNCEQENAEEKIESIRLVTASLI</sequence>
<reference evidence="11" key="1">
    <citation type="submission" date="2022-01" db="EMBL/GenBank/DDBJ databases">
        <title>Genome Sequence Resource for Two Populations of Ditylenchus destructor, the Migratory Endoparasitic Phytonematode.</title>
        <authorList>
            <person name="Zhang H."/>
            <person name="Lin R."/>
            <person name="Xie B."/>
        </authorList>
    </citation>
    <scope>NUCLEOTIDE SEQUENCE</scope>
    <source>
        <strain evidence="11">BazhouSP</strain>
    </source>
</reference>
<keyword evidence="5 10" id="KW-0812">Transmembrane</keyword>
<dbReference type="PANTHER" id="PTHR13121">
    <property type="entry name" value="GPI TRANSAMIDASE COMPONENT PIG-U"/>
    <property type="match status" value="1"/>
</dbReference>
<evidence type="ECO:0000256" key="3">
    <source>
        <dbReference type="ARBA" id="ARBA00010026"/>
    </source>
</evidence>
<feature type="compositionally biased region" description="Polar residues" evidence="9">
    <location>
        <begin position="17"/>
        <end position="27"/>
    </location>
</feature>
<comment type="similarity">
    <text evidence="3">Belongs to the PIGU family.</text>
</comment>